<organism evidence="1 2">
    <name type="scientific">Treponema paraluiscuniculi</name>
    <dbReference type="NCBI Taxonomy" id="53435"/>
    <lineage>
        <taxon>Bacteria</taxon>
        <taxon>Pseudomonadati</taxon>
        <taxon>Spirochaetota</taxon>
        <taxon>Spirochaetia</taxon>
        <taxon>Spirochaetales</taxon>
        <taxon>Treponemataceae</taxon>
        <taxon>Treponema</taxon>
    </lineage>
</organism>
<gene>
    <name evidence="1" type="ORF">TPLL2_0841a</name>
</gene>
<accession>A0ABY9E8D2</accession>
<dbReference type="EMBL" id="CP097901">
    <property type="protein sequence ID" value="WKC72698.1"/>
    <property type="molecule type" value="Genomic_DNA"/>
</dbReference>
<keyword evidence="2" id="KW-1185">Reference proteome</keyword>
<protein>
    <submittedName>
        <fullName evidence="1">Uncharacterized protein</fullName>
    </submittedName>
</protein>
<evidence type="ECO:0000313" key="1">
    <source>
        <dbReference type="EMBL" id="WKC72698.1"/>
    </source>
</evidence>
<proteinExistence type="predicted"/>
<reference evidence="1 2" key="1">
    <citation type="submission" date="2022-05" db="EMBL/GenBank/DDBJ databases">
        <title>Treponema leporis L2 test.</title>
        <authorList>
            <person name="Cejkova D."/>
        </authorList>
    </citation>
    <scope>NUCLEOTIDE SEQUENCE [LARGE SCALE GENOMIC DNA]</scope>
    <source>
        <strain evidence="1 2">L2</strain>
    </source>
</reference>
<name>A0ABY9E8D2_9SPIR</name>
<evidence type="ECO:0000313" key="2">
    <source>
        <dbReference type="Proteomes" id="UP001321460"/>
    </source>
</evidence>
<sequence>MVTSLSSLLPVLATYTYTLPTVHKLLPACTTSTPRTLKIAD</sequence>
<dbReference type="Proteomes" id="UP001321460">
    <property type="component" value="Chromosome"/>
</dbReference>